<dbReference type="PROSITE" id="PS50109">
    <property type="entry name" value="HIS_KIN"/>
    <property type="match status" value="1"/>
</dbReference>
<dbReference type="Gene3D" id="3.30.450.20">
    <property type="entry name" value="PAS domain"/>
    <property type="match status" value="1"/>
</dbReference>
<organism evidence="10 11">
    <name type="scientific">Streptococcus bovimastitidis</name>
    <dbReference type="NCBI Taxonomy" id="1856638"/>
    <lineage>
        <taxon>Bacteria</taxon>
        <taxon>Bacillati</taxon>
        <taxon>Bacillota</taxon>
        <taxon>Bacilli</taxon>
        <taxon>Lactobacillales</taxon>
        <taxon>Streptococcaceae</taxon>
        <taxon>Streptococcus</taxon>
    </lineage>
</organism>
<proteinExistence type="predicted"/>
<dbReference type="CDD" id="cd16922">
    <property type="entry name" value="HATPase_EvgS-ArcB-TorS-like"/>
    <property type="match status" value="1"/>
</dbReference>
<comment type="subcellular location">
    <subcellularLocation>
        <location evidence="2">Membrane</location>
    </subcellularLocation>
</comment>
<feature type="domain" description="Histidine kinase" evidence="9">
    <location>
        <begin position="224"/>
        <end position="439"/>
    </location>
</feature>
<dbReference type="FunFam" id="3.30.565.10:FF:000049">
    <property type="entry name" value="Two-component sensor histidine kinase"/>
    <property type="match status" value="1"/>
</dbReference>
<evidence type="ECO:0000313" key="11">
    <source>
        <dbReference type="Proteomes" id="UP000182015"/>
    </source>
</evidence>
<evidence type="ECO:0000256" key="8">
    <source>
        <dbReference type="SAM" id="Phobius"/>
    </source>
</evidence>
<dbReference type="EMBL" id="LZDD01000001">
    <property type="protein sequence ID" value="OJF72770.1"/>
    <property type="molecule type" value="Genomic_DNA"/>
</dbReference>
<evidence type="ECO:0000256" key="6">
    <source>
        <dbReference type="ARBA" id="ARBA00022777"/>
    </source>
</evidence>
<gene>
    <name evidence="10" type="ORF">A9Q68_04285</name>
</gene>
<dbReference type="Pfam" id="PF02518">
    <property type="entry name" value="HATPase_c"/>
    <property type="match status" value="1"/>
</dbReference>
<dbReference type="InterPro" id="IPR003594">
    <property type="entry name" value="HATPase_dom"/>
</dbReference>
<dbReference type="InterPro" id="IPR036890">
    <property type="entry name" value="HATPase_C_sf"/>
</dbReference>
<dbReference type="PRINTS" id="PR00344">
    <property type="entry name" value="BCTRLSENSOR"/>
</dbReference>
<dbReference type="Pfam" id="PF00512">
    <property type="entry name" value="HisKA"/>
    <property type="match status" value="1"/>
</dbReference>
<dbReference type="InterPro" id="IPR004358">
    <property type="entry name" value="Sig_transdc_His_kin-like_C"/>
</dbReference>
<keyword evidence="8" id="KW-0472">Membrane</keyword>
<dbReference type="CDD" id="cd00082">
    <property type="entry name" value="HisKA"/>
    <property type="match status" value="1"/>
</dbReference>
<dbReference type="GO" id="GO:0000155">
    <property type="term" value="F:phosphorelay sensor kinase activity"/>
    <property type="evidence" value="ECO:0007669"/>
    <property type="project" value="InterPro"/>
</dbReference>
<evidence type="ECO:0000259" key="9">
    <source>
        <dbReference type="PROSITE" id="PS50109"/>
    </source>
</evidence>
<feature type="transmembrane region" description="Helical" evidence="8">
    <location>
        <begin position="7"/>
        <end position="24"/>
    </location>
</feature>
<dbReference type="GO" id="GO:0004721">
    <property type="term" value="F:phosphoprotein phosphatase activity"/>
    <property type="evidence" value="ECO:0007669"/>
    <property type="project" value="TreeGrafter"/>
</dbReference>
<reference evidence="11" key="1">
    <citation type="submission" date="2016-06" db="EMBL/GenBank/DDBJ databases">
        <authorList>
            <person name="de Vries S.P.W."/>
            <person name="Hadjirin N.F."/>
            <person name="Lay E.M."/>
            <person name="Zadoks R.N."/>
            <person name="Peacock S.J."/>
            <person name="Parkhill J."/>
            <person name="Grant A.J."/>
            <person name="Mcdougall S."/>
            <person name="Holmes M.A."/>
        </authorList>
    </citation>
    <scope>NUCLEOTIDE SEQUENCE [LARGE SCALE GENOMIC DNA]</scope>
    <source>
        <strain evidence="11">NZ1587</strain>
    </source>
</reference>
<keyword evidence="6 10" id="KW-0418">Kinase</keyword>
<dbReference type="OrthoDB" id="9813151at2"/>
<evidence type="ECO:0000256" key="3">
    <source>
        <dbReference type="ARBA" id="ARBA00012438"/>
    </source>
</evidence>
<dbReference type="Gene3D" id="1.10.287.130">
    <property type="match status" value="1"/>
</dbReference>
<sequence length="451" mass="51365">MKKNLRLLLIFLALAILSLVMSLLFPKLHLLFLLITTIFILMSYLPLQRLLNWEKQFQVLGTGKFVNPDSFFPKSQEDLKVAFTQFEAMQNKLESCHEEHARLSGNLEALISHLTMGMLLVNKEKEIVIYSKSLPNYFPEAGQLFERIEDIGRTDIKAAVSQAFDTRLTVKKELKGFHDGDLILEVTAIPISNQAGEIEQVLVLLYDLTTIRAYEKLNMDFVSNASHELRTPVTSIKGFAETIKNMPEDEKELKAEFLDIIYNESLRLEHIVEHMLTLSRVKKTQLQKTHFSVNEFLRYIGNSMKHQLDQKQLQLDFALDQDLTIESDKYLLSQILLNLMSNAIRYTDEGGTITISSQFDGHHLGISVKDTGIGISQIELDRIFERFYRVNKGRSRQSGGTGLGLSIVKELSQILGGEVSVQSRLGKGSQFTLTLPSHLIREMTEKQENKS</sequence>
<dbReference type="GO" id="GO:0016036">
    <property type="term" value="P:cellular response to phosphate starvation"/>
    <property type="evidence" value="ECO:0007669"/>
    <property type="project" value="TreeGrafter"/>
</dbReference>
<keyword evidence="8" id="KW-1133">Transmembrane helix</keyword>
<name>A0A1L8MPS3_9STRE</name>
<dbReference type="RefSeq" id="WP_071793456.1">
    <property type="nucleotide sequence ID" value="NZ_LZDD01000001.1"/>
</dbReference>
<feature type="transmembrane region" description="Helical" evidence="8">
    <location>
        <begin position="30"/>
        <end position="47"/>
    </location>
</feature>
<protein>
    <recommendedName>
        <fullName evidence="3">histidine kinase</fullName>
        <ecNumber evidence="3">2.7.13.3</ecNumber>
    </recommendedName>
</protein>
<dbReference type="InterPro" id="IPR005467">
    <property type="entry name" value="His_kinase_dom"/>
</dbReference>
<dbReference type="SUPFAM" id="SSF55874">
    <property type="entry name" value="ATPase domain of HSP90 chaperone/DNA topoisomerase II/histidine kinase"/>
    <property type="match status" value="1"/>
</dbReference>
<dbReference type="FunFam" id="1.10.287.130:FF:000001">
    <property type="entry name" value="Two-component sensor histidine kinase"/>
    <property type="match status" value="1"/>
</dbReference>
<dbReference type="GO" id="GO:0005886">
    <property type="term" value="C:plasma membrane"/>
    <property type="evidence" value="ECO:0007669"/>
    <property type="project" value="TreeGrafter"/>
</dbReference>
<dbReference type="EC" id="2.7.13.3" evidence="3"/>
<dbReference type="STRING" id="1856638.A9Q68_04285"/>
<evidence type="ECO:0000256" key="7">
    <source>
        <dbReference type="ARBA" id="ARBA00023012"/>
    </source>
</evidence>
<keyword evidence="8" id="KW-0812">Transmembrane</keyword>
<dbReference type="PANTHER" id="PTHR45453:SF1">
    <property type="entry name" value="PHOSPHATE REGULON SENSOR PROTEIN PHOR"/>
    <property type="match status" value="1"/>
</dbReference>
<dbReference type="SUPFAM" id="SSF47384">
    <property type="entry name" value="Homodimeric domain of signal transducing histidine kinase"/>
    <property type="match status" value="1"/>
</dbReference>
<dbReference type="SMART" id="SM00387">
    <property type="entry name" value="HATPase_c"/>
    <property type="match status" value="1"/>
</dbReference>
<dbReference type="InterPro" id="IPR050351">
    <property type="entry name" value="BphY/WalK/GraS-like"/>
</dbReference>
<accession>A0A1L8MPS3</accession>
<keyword evidence="7" id="KW-0902">Two-component regulatory system</keyword>
<dbReference type="Gene3D" id="3.30.565.10">
    <property type="entry name" value="Histidine kinase-like ATPase, C-terminal domain"/>
    <property type="match status" value="1"/>
</dbReference>
<dbReference type="PANTHER" id="PTHR45453">
    <property type="entry name" value="PHOSPHATE REGULON SENSOR PROTEIN PHOR"/>
    <property type="match status" value="1"/>
</dbReference>
<dbReference type="AlphaFoldDB" id="A0A1L8MPS3"/>
<keyword evidence="11" id="KW-1185">Reference proteome</keyword>
<comment type="catalytic activity">
    <reaction evidence="1">
        <text>ATP + protein L-histidine = ADP + protein N-phospho-L-histidine.</text>
        <dbReference type="EC" id="2.7.13.3"/>
    </reaction>
</comment>
<evidence type="ECO:0000256" key="4">
    <source>
        <dbReference type="ARBA" id="ARBA00022553"/>
    </source>
</evidence>
<dbReference type="NCBIfam" id="NF046044">
    <property type="entry name" value="PnpS"/>
    <property type="match status" value="1"/>
</dbReference>
<dbReference type="Proteomes" id="UP000182015">
    <property type="component" value="Unassembled WGS sequence"/>
</dbReference>
<keyword evidence="4" id="KW-0597">Phosphoprotein</keyword>
<comment type="caution">
    <text evidence="10">The sequence shown here is derived from an EMBL/GenBank/DDBJ whole genome shotgun (WGS) entry which is preliminary data.</text>
</comment>
<evidence type="ECO:0000313" key="10">
    <source>
        <dbReference type="EMBL" id="OJF72770.1"/>
    </source>
</evidence>
<dbReference type="SMART" id="SM00388">
    <property type="entry name" value="HisKA"/>
    <property type="match status" value="1"/>
</dbReference>
<keyword evidence="5" id="KW-0808">Transferase</keyword>
<evidence type="ECO:0000256" key="2">
    <source>
        <dbReference type="ARBA" id="ARBA00004370"/>
    </source>
</evidence>
<evidence type="ECO:0000256" key="5">
    <source>
        <dbReference type="ARBA" id="ARBA00022679"/>
    </source>
</evidence>
<dbReference type="InterPro" id="IPR003661">
    <property type="entry name" value="HisK_dim/P_dom"/>
</dbReference>
<evidence type="ECO:0000256" key="1">
    <source>
        <dbReference type="ARBA" id="ARBA00000085"/>
    </source>
</evidence>
<dbReference type="InterPro" id="IPR036097">
    <property type="entry name" value="HisK_dim/P_sf"/>
</dbReference>